<comment type="similarity">
    <text evidence="1">Belongs to the 'phage' integrase family.</text>
</comment>
<dbReference type="InterPro" id="IPR025166">
    <property type="entry name" value="Integrase_DNA_bind_dom"/>
</dbReference>
<proteinExistence type="inferred from homology"/>
<sequence>MAKLAPNILKTATTGKYADGGGLYLLVTGRDAKGHAKGSWIFRYTFLKQRYELGLGSVQSYTLAQARIERDRWRDLMTDKRNPVNPIDEKRRLECEAQDAQKALTLTEVAPMAFDALKGSLKDDGRAGRWYSPLRLYVLPLIGDLKIEDIHQRDIVKTLTPIWKTKAPTAQKALNRLGAVMKHGAAMGLDVNLNAVLNAKQLLGHTGHKVRNHPALSWQDIPRLYQSLNADRTVERALMLYILTGGGTRLKPLRLARTDQFSEGIWTVAGEALKGRKGQEADFRVPVTAEMQAIYDRSLTETGAGYLFPSPYSRENRQRAVSDQAIENVMRSREVEWEWPEPYRPHGIRATFRSWVSEINPSLYAVAETALAHKVGGVIERSYDRNDFLEQRRALMEQWADHLTGRRDNLVQLAR</sequence>
<dbReference type="Gene3D" id="1.10.443.10">
    <property type="entry name" value="Intergrase catalytic core"/>
    <property type="match status" value="1"/>
</dbReference>
<gene>
    <name evidence="6" type="ORF">BC777_3510</name>
</gene>
<dbReference type="PANTHER" id="PTHR30629">
    <property type="entry name" value="PROPHAGE INTEGRASE"/>
    <property type="match status" value="1"/>
</dbReference>
<keyword evidence="4" id="KW-0233">DNA recombination</keyword>
<evidence type="ECO:0000256" key="2">
    <source>
        <dbReference type="ARBA" id="ARBA00022908"/>
    </source>
</evidence>
<reference evidence="6 7" key="1">
    <citation type="submission" date="2017-11" db="EMBL/GenBank/DDBJ databases">
        <title>Genomic Encyclopedia of Archaeal and Bacterial Type Strains, Phase II (KMG-II): From Individual Species to Whole Genera.</title>
        <authorList>
            <person name="Goeker M."/>
        </authorList>
    </citation>
    <scope>NUCLEOTIDE SEQUENCE [LARGE SCALE GENOMIC DNA]</scope>
    <source>
        <strain evidence="6 7">DSM 29128</strain>
    </source>
</reference>
<evidence type="ECO:0000256" key="4">
    <source>
        <dbReference type="ARBA" id="ARBA00023172"/>
    </source>
</evidence>
<dbReference type="SUPFAM" id="SSF56349">
    <property type="entry name" value="DNA breaking-rejoining enzymes"/>
    <property type="match status" value="1"/>
</dbReference>
<name>A0A2M8W0K3_9RHOB</name>
<evidence type="ECO:0000256" key="3">
    <source>
        <dbReference type="ARBA" id="ARBA00023125"/>
    </source>
</evidence>
<keyword evidence="2" id="KW-0229">DNA integration</keyword>
<organism evidence="6 7">
    <name type="scientific">Yoonia maricola</name>
    <dbReference type="NCBI Taxonomy" id="420999"/>
    <lineage>
        <taxon>Bacteria</taxon>
        <taxon>Pseudomonadati</taxon>
        <taxon>Pseudomonadota</taxon>
        <taxon>Alphaproteobacteria</taxon>
        <taxon>Rhodobacterales</taxon>
        <taxon>Paracoccaceae</taxon>
        <taxon>Yoonia</taxon>
    </lineage>
</organism>
<dbReference type="Pfam" id="PF00589">
    <property type="entry name" value="Phage_integrase"/>
    <property type="match status" value="1"/>
</dbReference>
<keyword evidence="3" id="KW-0238">DNA-binding</keyword>
<dbReference type="Proteomes" id="UP000228531">
    <property type="component" value="Unassembled WGS sequence"/>
</dbReference>
<dbReference type="RefSeq" id="WP_168769206.1">
    <property type="nucleotide sequence ID" value="NZ_PGTY01000004.1"/>
</dbReference>
<dbReference type="InterPro" id="IPR011010">
    <property type="entry name" value="DNA_brk_join_enz"/>
</dbReference>
<evidence type="ECO:0000256" key="1">
    <source>
        <dbReference type="ARBA" id="ARBA00008857"/>
    </source>
</evidence>
<dbReference type="InterPro" id="IPR053876">
    <property type="entry name" value="Phage_int_M"/>
</dbReference>
<keyword evidence="7" id="KW-1185">Reference proteome</keyword>
<evidence type="ECO:0000313" key="6">
    <source>
        <dbReference type="EMBL" id="PJI84451.1"/>
    </source>
</evidence>
<dbReference type="Pfam" id="PF22022">
    <property type="entry name" value="Phage_int_M"/>
    <property type="match status" value="1"/>
</dbReference>
<dbReference type="EMBL" id="PGTY01000004">
    <property type="protein sequence ID" value="PJI84451.1"/>
    <property type="molecule type" value="Genomic_DNA"/>
</dbReference>
<dbReference type="AlphaFoldDB" id="A0A2M8W0K3"/>
<dbReference type="GO" id="GO:0003677">
    <property type="term" value="F:DNA binding"/>
    <property type="evidence" value="ECO:0007669"/>
    <property type="project" value="UniProtKB-KW"/>
</dbReference>
<dbReference type="InterPro" id="IPR050808">
    <property type="entry name" value="Phage_Integrase"/>
</dbReference>
<dbReference type="PANTHER" id="PTHR30629:SF2">
    <property type="entry name" value="PROPHAGE INTEGRASE INTS-RELATED"/>
    <property type="match status" value="1"/>
</dbReference>
<dbReference type="Gene3D" id="1.10.150.130">
    <property type="match status" value="1"/>
</dbReference>
<comment type="caution">
    <text evidence="6">The sequence shown here is derived from an EMBL/GenBank/DDBJ whole genome shotgun (WGS) entry which is preliminary data.</text>
</comment>
<dbReference type="InterPro" id="IPR002104">
    <property type="entry name" value="Integrase_catalytic"/>
</dbReference>
<dbReference type="Gene3D" id="3.30.160.390">
    <property type="entry name" value="Integrase, DNA-binding domain"/>
    <property type="match status" value="1"/>
</dbReference>
<dbReference type="InterPro" id="IPR010998">
    <property type="entry name" value="Integrase_recombinase_N"/>
</dbReference>
<feature type="domain" description="Tyr recombinase" evidence="5">
    <location>
        <begin position="211"/>
        <end position="396"/>
    </location>
</feature>
<accession>A0A2M8W0K3</accession>
<dbReference type="InterPro" id="IPR038488">
    <property type="entry name" value="Integrase_DNA-bd_sf"/>
</dbReference>
<dbReference type="GO" id="GO:0015074">
    <property type="term" value="P:DNA integration"/>
    <property type="evidence" value="ECO:0007669"/>
    <property type="project" value="UniProtKB-KW"/>
</dbReference>
<dbReference type="InterPro" id="IPR013762">
    <property type="entry name" value="Integrase-like_cat_sf"/>
</dbReference>
<protein>
    <submittedName>
        <fullName evidence="6">Phage integrase family protein</fullName>
    </submittedName>
</protein>
<dbReference type="Pfam" id="PF13356">
    <property type="entry name" value="Arm-DNA-bind_3"/>
    <property type="match status" value="1"/>
</dbReference>
<evidence type="ECO:0000259" key="5">
    <source>
        <dbReference type="PROSITE" id="PS51898"/>
    </source>
</evidence>
<dbReference type="PROSITE" id="PS51898">
    <property type="entry name" value="TYR_RECOMBINASE"/>
    <property type="match status" value="1"/>
</dbReference>
<dbReference type="GO" id="GO:0006310">
    <property type="term" value="P:DNA recombination"/>
    <property type="evidence" value="ECO:0007669"/>
    <property type="project" value="UniProtKB-KW"/>
</dbReference>
<evidence type="ECO:0000313" key="7">
    <source>
        <dbReference type="Proteomes" id="UP000228531"/>
    </source>
</evidence>